<feature type="non-terminal residue" evidence="2">
    <location>
        <position position="1"/>
    </location>
</feature>
<sequence>RILNTDNYYTSVQLLEVLRIKGLYARGTVREGSKHFPKHTTLDKNSASRGDYRPGVSSEHGFVAASWWDGSLVQMVSNADASSLTNLEGTIGGTKPTYPAPTCVSQYNKYMQGVDRLDQYRGRFSFVDGHSYQKWRNGKCGSLMYFRSFTRGRIGSFCICGERTVLTSASPNFSSIRST</sequence>
<evidence type="ECO:0000259" key="1">
    <source>
        <dbReference type="Pfam" id="PF13843"/>
    </source>
</evidence>
<reference evidence="3" key="1">
    <citation type="submission" date="2017-03" db="EMBL/GenBank/DDBJ databases">
        <title>Phytopthora megakarya and P. palmivora, two closely related causual agents of cacao black pod achieved similar genome size and gene model numbers by different mechanisms.</title>
        <authorList>
            <person name="Ali S."/>
            <person name="Shao J."/>
            <person name="Larry D.J."/>
            <person name="Kronmiller B."/>
            <person name="Shen D."/>
            <person name="Strem M.D."/>
            <person name="Melnick R.L."/>
            <person name="Guiltinan M.J."/>
            <person name="Tyler B.M."/>
            <person name="Meinhardt L.W."/>
            <person name="Bailey B.A."/>
        </authorList>
    </citation>
    <scope>NUCLEOTIDE SEQUENCE [LARGE SCALE GENOMIC DNA]</scope>
    <source>
        <strain evidence="3">zdho120</strain>
    </source>
</reference>
<keyword evidence="3" id="KW-1185">Reference proteome</keyword>
<dbReference type="PANTHER" id="PTHR46599:SF3">
    <property type="entry name" value="PIGGYBAC TRANSPOSABLE ELEMENT-DERIVED PROTEIN 4"/>
    <property type="match status" value="1"/>
</dbReference>
<accession>A0A225VJF4</accession>
<gene>
    <name evidence="2" type="ORF">PHMEG_00022830</name>
</gene>
<dbReference type="PANTHER" id="PTHR46599">
    <property type="entry name" value="PIGGYBAC TRANSPOSABLE ELEMENT-DERIVED PROTEIN 4"/>
    <property type="match status" value="1"/>
</dbReference>
<comment type="caution">
    <text evidence="2">The sequence shown here is derived from an EMBL/GenBank/DDBJ whole genome shotgun (WGS) entry which is preliminary data.</text>
</comment>
<organism evidence="2 3">
    <name type="scientific">Phytophthora megakarya</name>
    <dbReference type="NCBI Taxonomy" id="4795"/>
    <lineage>
        <taxon>Eukaryota</taxon>
        <taxon>Sar</taxon>
        <taxon>Stramenopiles</taxon>
        <taxon>Oomycota</taxon>
        <taxon>Peronosporomycetes</taxon>
        <taxon>Peronosporales</taxon>
        <taxon>Peronosporaceae</taxon>
        <taxon>Phytophthora</taxon>
    </lineage>
</organism>
<dbReference type="OrthoDB" id="126335at2759"/>
<dbReference type="Proteomes" id="UP000198211">
    <property type="component" value="Unassembled WGS sequence"/>
</dbReference>
<dbReference type="AlphaFoldDB" id="A0A225VJF4"/>
<dbReference type="STRING" id="4795.A0A225VJF4"/>
<dbReference type="Pfam" id="PF13843">
    <property type="entry name" value="DDE_Tnp_1_7"/>
    <property type="match status" value="1"/>
</dbReference>
<proteinExistence type="predicted"/>
<feature type="domain" description="PiggyBac transposable element-derived protein" evidence="1">
    <location>
        <begin position="2"/>
        <end position="127"/>
    </location>
</feature>
<protein>
    <submittedName>
        <fullName evidence="2">Transposase</fullName>
    </submittedName>
</protein>
<dbReference type="EMBL" id="NBNE01004590">
    <property type="protein sequence ID" value="OWZ05139.1"/>
    <property type="molecule type" value="Genomic_DNA"/>
</dbReference>
<dbReference type="InterPro" id="IPR029526">
    <property type="entry name" value="PGBD"/>
</dbReference>
<evidence type="ECO:0000313" key="2">
    <source>
        <dbReference type="EMBL" id="OWZ05139.1"/>
    </source>
</evidence>
<name>A0A225VJF4_9STRA</name>
<evidence type="ECO:0000313" key="3">
    <source>
        <dbReference type="Proteomes" id="UP000198211"/>
    </source>
</evidence>